<dbReference type="EMBL" id="VSSQ01102382">
    <property type="protein sequence ID" value="MPN43776.1"/>
    <property type="molecule type" value="Genomic_DNA"/>
</dbReference>
<reference evidence="1" key="1">
    <citation type="submission" date="2019-08" db="EMBL/GenBank/DDBJ databases">
        <authorList>
            <person name="Kucharzyk K."/>
            <person name="Murdoch R.W."/>
            <person name="Higgins S."/>
            <person name="Loffler F."/>
        </authorList>
    </citation>
    <scope>NUCLEOTIDE SEQUENCE</scope>
</reference>
<proteinExistence type="predicted"/>
<name>A0A645HYW2_9ZZZZ</name>
<sequence>MVIEANIKAQHLCGMSAFLCPTSHTYYPTAFKLTDLPNRCANRPGCGGYHQRFSRFRLTDIQQAHISGKPRHTHNTQRPGGMFGMSAKLHQSVTVGDVIVLPTAVAQYPFAWLVVRMAG</sequence>
<protein>
    <submittedName>
        <fullName evidence="1">Uncharacterized protein</fullName>
    </submittedName>
</protein>
<accession>A0A645HYW2</accession>
<comment type="caution">
    <text evidence="1">The sequence shown here is derived from an EMBL/GenBank/DDBJ whole genome shotgun (WGS) entry which is preliminary data.</text>
</comment>
<evidence type="ECO:0000313" key="1">
    <source>
        <dbReference type="EMBL" id="MPN43776.1"/>
    </source>
</evidence>
<dbReference type="AlphaFoldDB" id="A0A645HYW2"/>
<gene>
    <name evidence="1" type="ORF">SDC9_191336</name>
</gene>
<organism evidence="1">
    <name type="scientific">bioreactor metagenome</name>
    <dbReference type="NCBI Taxonomy" id="1076179"/>
    <lineage>
        <taxon>unclassified sequences</taxon>
        <taxon>metagenomes</taxon>
        <taxon>ecological metagenomes</taxon>
    </lineage>
</organism>